<organism evidence="2 3">
    <name type="scientific">Chitinophaga arvensicola</name>
    <dbReference type="NCBI Taxonomy" id="29529"/>
    <lineage>
        <taxon>Bacteria</taxon>
        <taxon>Pseudomonadati</taxon>
        <taxon>Bacteroidota</taxon>
        <taxon>Chitinophagia</taxon>
        <taxon>Chitinophagales</taxon>
        <taxon>Chitinophagaceae</taxon>
        <taxon>Chitinophaga</taxon>
    </lineage>
</organism>
<feature type="transmembrane region" description="Helical" evidence="1">
    <location>
        <begin position="12"/>
        <end position="34"/>
    </location>
</feature>
<keyword evidence="3" id="KW-1185">Reference proteome</keyword>
<keyword evidence="1" id="KW-0812">Transmembrane</keyword>
<reference evidence="3" key="1">
    <citation type="submission" date="2016-10" db="EMBL/GenBank/DDBJ databases">
        <authorList>
            <person name="Varghese N."/>
            <person name="Submissions S."/>
        </authorList>
    </citation>
    <scope>NUCLEOTIDE SEQUENCE [LARGE SCALE GENOMIC DNA]</scope>
    <source>
        <strain evidence="3">DSM 3695</strain>
    </source>
</reference>
<gene>
    <name evidence="2" type="ORF">SAMN04488122_4637</name>
</gene>
<dbReference type="AlphaFoldDB" id="A0A1I0S811"/>
<dbReference type="EMBL" id="FOJG01000002">
    <property type="protein sequence ID" value="SEW52005.1"/>
    <property type="molecule type" value="Genomic_DNA"/>
</dbReference>
<evidence type="ECO:0000313" key="3">
    <source>
        <dbReference type="Proteomes" id="UP000199310"/>
    </source>
</evidence>
<accession>A0A1I0S811</accession>
<feature type="transmembrane region" description="Helical" evidence="1">
    <location>
        <begin position="66"/>
        <end position="84"/>
    </location>
</feature>
<proteinExistence type="predicted"/>
<keyword evidence="1" id="KW-0472">Membrane</keyword>
<dbReference type="OrthoDB" id="1494754at2"/>
<keyword evidence="1" id="KW-1133">Transmembrane helix</keyword>
<name>A0A1I0S811_9BACT</name>
<sequence>MKFKLIRKFLEYVYNNYVGNFLGFVIGMASTRLVSHFFTTRSIRNLWGLTAHKTVVDKHTYNTMEWTISIVIGFIVFELVSKWLKKKLNEILPKYKFTQWMVEPEPTPAPNNNTTTA</sequence>
<evidence type="ECO:0000256" key="1">
    <source>
        <dbReference type="SAM" id="Phobius"/>
    </source>
</evidence>
<protein>
    <submittedName>
        <fullName evidence="2">Uncharacterized protein</fullName>
    </submittedName>
</protein>
<evidence type="ECO:0000313" key="2">
    <source>
        <dbReference type="EMBL" id="SEW52005.1"/>
    </source>
</evidence>
<dbReference type="STRING" id="29529.SAMN04488122_4637"/>
<dbReference type="Proteomes" id="UP000199310">
    <property type="component" value="Unassembled WGS sequence"/>
</dbReference>
<dbReference type="RefSeq" id="WP_089898467.1">
    <property type="nucleotide sequence ID" value="NZ_FOJG01000002.1"/>
</dbReference>